<evidence type="ECO:0000313" key="3">
    <source>
        <dbReference type="Proteomes" id="UP000190460"/>
    </source>
</evidence>
<dbReference type="Proteomes" id="UP000190460">
    <property type="component" value="Unassembled WGS sequence"/>
</dbReference>
<dbReference type="RefSeq" id="WP_159448619.1">
    <property type="nucleotide sequence ID" value="NZ_FUYB01000009.1"/>
</dbReference>
<dbReference type="EMBL" id="FUYB01000009">
    <property type="protein sequence ID" value="SKA81221.1"/>
    <property type="molecule type" value="Genomic_DNA"/>
</dbReference>
<evidence type="ECO:0000313" key="2">
    <source>
        <dbReference type="EMBL" id="SKA81221.1"/>
    </source>
</evidence>
<dbReference type="STRING" id="92487.SAMN02745130_02179"/>
<gene>
    <name evidence="2" type="ORF">SAMN02745130_02179</name>
</gene>
<protein>
    <submittedName>
        <fullName evidence="2">Uncharacterized protein</fullName>
    </submittedName>
</protein>
<organism evidence="2 3">
    <name type="scientific">Thiothrix eikelboomii</name>
    <dbReference type="NCBI Taxonomy" id="92487"/>
    <lineage>
        <taxon>Bacteria</taxon>
        <taxon>Pseudomonadati</taxon>
        <taxon>Pseudomonadota</taxon>
        <taxon>Gammaproteobacteria</taxon>
        <taxon>Thiotrichales</taxon>
        <taxon>Thiotrichaceae</taxon>
        <taxon>Thiothrix</taxon>
    </lineage>
</organism>
<sequence length="55" mass="5978">MQDIVAAADGIERLGIVGILAGICIVEALIILKQWKAWMACQKTLLRAVQGKDIE</sequence>
<reference evidence="2 3" key="1">
    <citation type="submission" date="2017-02" db="EMBL/GenBank/DDBJ databases">
        <authorList>
            <person name="Peterson S.W."/>
        </authorList>
    </citation>
    <scope>NUCLEOTIDE SEQUENCE [LARGE SCALE GENOMIC DNA]</scope>
    <source>
        <strain evidence="2 3">ATCC 49788</strain>
    </source>
</reference>
<keyword evidence="1" id="KW-0812">Transmembrane</keyword>
<evidence type="ECO:0000256" key="1">
    <source>
        <dbReference type="SAM" id="Phobius"/>
    </source>
</evidence>
<keyword evidence="1" id="KW-1133">Transmembrane helix</keyword>
<feature type="transmembrane region" description="Helical" evidence="1">
    <location>
        <begin position="14"/>
        <end position="32"/>
    </location>
</feature>
<accession>A0A1T4WX54</accession>
<proteinExistence type="predicted"/>
<dbReference type="AlphaFoldDB" id="A0A1T4WX54"/>
<keyword evidence="3" id="KW-1185">Reference proteome</keyword>
<keyword evidence="1" id="KW-0472">Membrane</keyword>
<name>A0A1T4WX54_9GAMM</name>